<dbReference type="InterPro" id="IPR001841">
    <property type="entry name" value="Znf_RING"/>
</dbReference>
<keyword evidence="2" id="KW-0963">Cytoplasm</keyword>
<dbReference type="RefSeq" id="XP_033572151.1">
    <property type="nucleotide sequence ID" value="XM_033720877.1"/>
</dbReference>
<reference evidence="12" key="3">
    <citation type="submission" date="2025-04" db="UniProtKB">
        <authorList>
            <consortium name="RefSeq"/>
        </authorList>
    </citation>
    <scope>IDENTIFICATION</scope>
    <source>
        <strain evidence="12">CBS 304.34</strain>
    </source>
</reference>
<dbReference type="EMBL" id="MU003710">
    <property type="protein sequence ID" value="KAF2805187.1"/>
    <property type="molecule type" value="Genomic_DNA"/>
</dbReference>
<feature type="compositionally biased region" description="Basic and acidic residues" evidence="8">
    <location>
        <begin position="573"/>
        <end position="598"/>
    </location>
</feature>
<evidence type="ECO:0000256" key="4">
    <source>
        <dbReference type="ARBA" id="ARBA00022771"/>
    </source>
</evidence>
<dbReference type="CDD" id="cd16536">
    <property type="entry name" value="RING-HC_RNF10"/>
    <property type="match status" value="1"/>
</dbReference>
<keyword evidence="3" id="KW-0479">Metal-binding</keyword>
<dbReference type="SMART" id="SM00184">
    <property type="entry name" value="RING"/>
    <property type="match status" value="1"/>
</dbReference>
<feature type="compositionally biased region" description="Polar residues" evidence="8">
    <location>
        <begin position="439"/>
        <end position="454"/>
    </location>
</feature>
<evidence type="ECO:0000256" key="5">
    <source>
        <dbReference type="ARBA" id="ARBA00022833"/>
    </source>
</evidence>
<feature type="region of interest" description="Disordered" evidence="8">
    <location>
        <begin position="439"/>
        <end position="462"/>
    </location>
</feature>
<feature type="domain" description="RING-type" evidence="9">
    <location>
        <begin position="190"/>
        <end position="239"/>
    </location>
</feature>
<keyword evidence="5" id="KW-0862">Zinc</keyword>
<feature type="compositionally biased region" description="Low complexity" evidence="8">
    <location>
        <begin position="653"/>
        <end position="664"/>
    </location>
</feature>
<feature type="region of interest" description="Disordered" evidence="8">
    <location>
        <begin position="573"/>
        <end position="606"/>
    </location>
</feature>
<proteinExistence type="predicted"/>
<dbReference type="InterPro" id="IPR013083">
    <property type="entry name" value="Znf_RING/FYVE/PHD"/>
</dbReference>
<evidence type="ECO:0000256" key="1">
    <source>
        <dbReference type="ARBA" id="ARBA00004496"/>
    </source>
</evidence>
<dbReference type="GeneID" id="54461770"/>
<feature type="compositionally biased region" description="Low complexity" evidence="8">
    <location>
        <begin position="622"/>
        <end position="641"/>
    </location>
</feature>
<sequence>MSVPPAIASSSKAATTAGQLSPAQAQAGSVAAGDTFGQRRSGGSGSFGAGNTSRASPSPRNAQLGRKQHKGSKRFRATDEDALAESAAMRPFNNRKGQTSITHLMNFSLPPRPQNYHSHAPSRNNRRHPTWGLGSGYHAVDKARFVHSNYRFIVDPRGDYRAQNVDADTHLDWNNVLQILVSAQSQLASCPICLGTPVAPRMAKCGHIFCLPCLIRYMHADEETKSPEKRARSKKCPLCWDSIYISETRPVRWYTGQEGGAPHEGEDIVLRLIMRTTGSTLALPRDGAELLDKDQDIPWYYAAEVMDYARVMKGSEDYMLAQLEEEVAELERQEKEDELMFGEDNVEWVRKAVRSIQEAKEKIKGVGNPPALPSKPAEQKPKRAPIVYHEAGDQTPEMYLIQNAVRSGQSISQATQNESVVSEELDSHGIAATIVNGSNAPSSRKLSISSTPQRAGSGAPGTLAEFRNRQHHEHHNTPSEYYFYQALLHYYLSPLDIRILKAAFGNFSTFPSTILPRVERVSTGHIVDDELRRKTKYLAHLPYGCEVGFLECDWTDTVTPEVLEQFKAEIDKRRKKNQDKEVREEKARIKAEKEEDSRYAPTRRKRTSISERFTADDFQPLVSSDAADSSGSVGAESASTSPPWPVRRGQGFASLASPSTSPSAARTVWGTTIVAPSSPTLVAVPSESDMRDDGWLQGWEKDLLQEEDMIAQAQAMSLVGEGEPSKKPPVSGGKKKKAKKITLMSTNVRRGA</sequence>
<feature type="region of interest" description="Disordered" evidence="8">
    <location>
        <begin position="620"/>
        <end position="664"/>
    </location>
</feature>
<dbReference type="GO" id="GO:0008270">
    <property type="term" value="F:zinc ion binding"/>
    <property type="evidence" value="ECO:0007669"/>
    <property type="project" value="UniProtKB-KW"/>
</dbReference>
<evidence type="ECO:0000313" key="10">
    <source>
        <dbReference type="EMBL" id="KAF2805187.1"/>
    </source>
</evidence>
<feature type="compositionally biased region" description="Polar residues" evidence="8">
    <location>
        <begin position="18"/>
        <end position="27"/>
    </location>
</feature>
<dbReference type="PROSITE" id="PS50089">
    <property type="entry name" value="ZF_RING_2"/>
    <property type="match status" value="1"/>
</dbReference>
<feature type="compositionally biased region" description="Polar residues" evidence="8">
    <location>
        <begin position="743"/>
        <end position="752"/>
    </location>
</feature>
<protein>
    <submittedName>
        <fullName evidence="10 12">RING finger domain-containing protein</fullName>
    </submittedName>
</protein>
<evidence type="ECO:0000256" key="3">
    <source>
        <dbReference type="ARBA" id="ARBA00022723"/>
    </source>
</evidence>
<evidence type="ECO:0000256" key="7">
    <source>
        <dbReference type="SAM" id="Coils"/>
    </source>
</evidence>
<dbReference type="AlphaFoldDB" id="A0A6A6YBH4"/>
<evidence type="ECO:0000256" key="6">
    <source>
        <dbReference type="PROSITE-ProRule" id="PRU00175"/>
    </source>
</evidence>
<evidence type="ECO:0000256" key="2">
    <source>
        <dbReference type="ARBA" id="ARBA00022490"/>
    </source>
</evidence>
<dbReference type="PROSITE" id="PS00518">
    <property type="entry name" value="ZF_RING_1"/>
    <property type="match status" value="1"/>
</dbReference>
<dbReference type="InterPro" id="IPR018957">
    <property type="entry name" value="Znf_C3HC4_RING-type"/>
</dbReference>
<dbReference type="PROSITE" id="PS50330">
    <property type="entry name" value="UIM"/>
    <property type="match status" value="1"/>
</dbReference>
<keyword evidence="4 6" id="KW-0863">Zinc-finger</keyword>
<dbReference type="PANTHER" id="PTHR12983">
    <property type="entry name" value="RING FINGER 10 FAMILY MEMBER"/>
    <property type="match status" value="1"/>
</dbReference>
<dbReference type="InterPro" id="IPR017907">
    <property type="entry name" value="Znf_RING_CS"/>
</dbReference>
<evidence type="ECO:0000313" key="11">
    <source>
        <dbReference type="Proteomes" id="UP000504636"/>
    </source>
</evidence>
<keyword evidence="11" id="KW-1185">Reference proteome</keyword>
<dbReference type="GO" id="GO:0005737">
    <property type="term" value="C:cytoplasm"/>
    <property type="evidence" value="ECO:0007669"/>
    <property type="project" value="UniProtKB-SubCell"/>
</dbReference>
<accession>A0A6A6YBH4</accession>
<evidence type="ECO:0000313" key="12">
    <source>
        <dbReference type="RefSeq" id="XP_033572151.1"/>
    </source>
</evidence>
<feature type="region of interest" description="Disordered" evidence="8">
    <location>
        <begin position="717"/>
        <end position="752"/>
    </location>
</feature>
<evidence type="ECO:0000259" key="9">
    <source>
        <dbReference type="PROSITE" id="PS50089"/>
    </source>
</evidence>
<keyword evidence="7" id="KW-0175">Coiled coil</keyword>
<name>A0A6A6YBH4_9PEZI</name>
<feature type="compositionally biased region" description="Low complexity" evidence="8">
    <location>
        <begin position="1"/>
        <end position="17"/>
    </location>
</feature>
<dbReference type="FunFam" id="3.30.40.10:FF:000512">
    <property type="entry name" value="RING finger domain protein"/>
    <property type="match status" value="1"/>
</dbReference>
<reference evidence="12" key="2">
    <citation type="submission" date="2020-04" db="EMBL/GenBank/DDBJ databases">
        <authorList>
            <consortium name="NCBI Genome Project"/>
        </authorList>
    </citation>
    <scope>NUCLEOTIDE SEQUENCE</scope>
    <source>
        <strain evidence="12">CBS 304.34</strain>
    </source>
</reference>
<evidence type="ECO:0000256" key="8">
    <source>
        <dbReference type="SAM" id="MobiDB-lite"/>
    </source>
</evidence>
<dbReference type="SUPFAM" id="SSF57850">
    <property type="entry name" value="RING/U-box"/>
    <property type="match status" value="1"/>
</dbReference>
<gene>
    <name evidence="10 12" type="ORF">BDZ99DRAFT_466836</name>
</gene>
<dbReference type="Gene3D" id="3.30.40.10">
    <property type="entry name" value="Zinc/RING finger domain, C3HC4 (zinc finger)"/>
    <property type="match status" value="1"/>
</dbReference>
<feature type="compositionally biased region" description="Polar residues" evidence="8">
    <location>
        <begin position="51"/>
        <end position="61"/>
    </location>
</feature>
<dbReference type="PANTHER" id="PTHR12983:SF9">
    <property type="entry name" value="E3 UBIQUITIN-PROTEIN LIGASE RNF10"/>
    <property type="match status" value="1"/>
</dbReference>
<dbReference type="GO" id="GO:0045944">
    <property type="term" value="P:positive regulation of transcription by RNA polymerase II"/>
    <property type="evidence" value="ECO:0007669"/>
    <property type="project" value="TreeGrafter"/>
</dbReference>
<feature type="compositionally biased region" description="Basic residues" evidence="8">
    <location>
        <begin position="66"/>
        <end position="75"/>
    </location>
</feature>
<dbReference type="InterPro" id="IPR039739">
    <property type="entry name" value="MAG2/RNF10"/>
</dbReference>
<dbReference type="InterPro" id="IPR003903">
    <property type="entry name" value="UIM_dom"/>
</dbReference>
<dbReference type="Pfam" id="PF00097">
    <property type="entry name" value="zf-C3HC4"/>
    <property type="match status" value="1"/>
</dbReference>
<dbReference type="Proteomes" id="UP000504636">
    <property type="component" value="Unplaced"/>
</dbReference>
<dbReference type="GO" id="GO:0000976">
    <property type="term" value="F:transcription cis-regulatory region binding"/>
    <property type="evidence" value="ECO:0007669"/>
    <property type="project" value="TreeGrafter"/>
</dbReference>
<comment type="subcellular location">
    <subcellularLocation>
        <location evidence="1">Cytoplasm</location>
    </subcellularLocation>
</comment>
<dbReference type="OrthoDB" id="302966at2759"/>
<organism evidence="10">
    <name type="scientific">Mytilinidion resinicola</name>
    <dbReference type="NCBI Taxonomy" id="574789"/>
    <lineage>
        <taxon>Eukaryota</taxon>
        <taxon>Fungi</taxon>
        <taxon>Dikarya</taxon>
        <taxon>Ascomycota</taxon>
        <taxon>Pezizomycotina</taxon>
        <taxon>Dothideomycetes</taxon>
        <taxon>Pleosporomycetidae</taxon>
        <taxon>Mytilinidiales</taxon>
        <taxon>Mytilinidiaceae</taxon>
        <taxon>Mytilinidion</taxon>
    </lineage>
</organism>
<feature type="coiled-coil region" evidence="7">
    <location>
        <begin position="313"/>
        <end position="340"/>
    </location>
</feature>
<feature type="region of interest" description="Disordered" evidence="8">
    <location>
        <begin position="1"/>
        <end position="77"/>
    </location>
</feature>
<reference evidence="10 12" key="1">
    <citation type="journal article" date="2020" name="Stud. Mycol.">
        <title>101 Dothideomycetes genomes: a test case for predicting lifestyles and emergence of pathogens.</title>
        <authorList>
            <person name="Haridas S."/>
            <person name="Albert R."/>
            <person name="Binder M."/>
            <person name="Bloem J."/>
            <person name="Labutti K."/>
            <person name="Salamov A."/>
            <person name="Andreopoulos B."/>
            <person name="Baker S."/>
            <person name="Barry K."/>
            <person name="Bills G."/>
            <person name="Bluhm B."/>
            <person name="Cannon C."/>
            <person name="Castanera R."/>
            <person name="Culley D."/>
            <person name="Daum C."/>
            <person name="Ezra D."/>
            <person name="Gonzalez J."/>
            <person name="Henrissat B."/>
            <person name="Kuo A."/>
            <person name="Liang C."/>
            <person name="Lipzen A."/>
            <person name="Lutzoni F."/>
            <person name="Magnuson J."/>
            <person name="Mondo S."/>
            <person name="Nolan M."/>
            <person name="Ohm R."/>
            <person name="Pangilinan J."/>
            <person name="Park H.-J."/>
            <person name="Ramirez L."/>
            <person name="Alfaro M."/>
            <person name="Sun H."/>
            <person name="Tritt A."/>
            <person name="Yoshinaga Y."/>
            <person name="Zwiers L.-H."/>
            <person name="Turgeon B."/>
            <person name="Goodwin S."/>
            <person name="Spatafora J."/>
            <person name="Crous P."/>
            <person name="Grigoriev I."/>
        </authorList>
    </citation>
    <scope>NUCLEOTIDE SEQUENCE</scope>
    <source>
        <strain evidence="10 12">CBS 304.34</strain>
    </source>
</reference>